<dbReference type="InterPro" id="IPR000524">
    <property type="entry name" value="Tscrpt_reg_HTH_GntR"/>
</dbReference>
<dbReference type="InterPro" id="IPR011711">
    <property type="entry name" value="GntR_C"/>
</dbReference>
<comment type="caution">
    <text evidence="5">The sequence shown here is derived from an EMBL/GenBank/DDBJ whole genome shotgun (WGS) entry which is preliminary data.</text>
</comment>
<dbReference type="InterPro" id="IPR036390">
    <property type="entry name" value="WH_DNA-bd_sf"/>
</dbReference>
<dbReference type="GO" id="GO:0003677">
    <property type="term" value="F:DNA binding"/>
    <property type="evidence" value="ECO:0007669"/>
    <property type="project" value="UniProtKB-KW"/>
</dbReference>
<dbReference type="SUPFAM" id="SSF48008">
    <property type="entry name" value="GntR ligand-binding domain-like"/>
    <property type="match status" value="1"/>
</dbReference>
<dbReference type="SMART" id="SM00345">
    <property type="entry name" value="HTH_GNTR"/>
    <property type="match status" value="1"/>
</dbReference>
<dbReference type="Proteomes" id="UP000053405">
    <property type="component" value="Unassembled WGS sequence"/>
</dbReference>
<keyword evidence="1" id="KW-0805">Transcription regulation</keyword>
<dbReference type="EMBL" id="BANT01000004">
    <property type="protein sequence ID" value="GAC56164.1"/>
    <property type="molecule type" value="Genomic_DNA"/>
</dbReference>
<reference evidence="5 6" key="1">
    <citation type="submission" date="2012-12" db="EMBL/GenBank/DDBJ databases">
        <title>Whole genome shotgun sequence of Gordonia hirsuta NBRC 16056.</title>
        <authorList>
            <person name="Isaki-Nakamura S."/>
            <person name="Hosoyama A."/>
            <person name="Tsuchikane K."/>
            <person name="Katsumata H."/>
            <person name="Baba S."/>
            <person name="Yamazaki S."/>
            <person name="Fujita N."/>
        </authorList>
    </citation>
    <scope>NUCLEOTIDE SEQUENCE [LARGE SCALE GENOMIC DNA]</scope>
    <source>
        <strain evidence="5 6">NBRC 16056</strain>
    </source>
</reference>
<dbReference type="SMART" id="SM00895">
    <property type="entry name" value="FCD"/>
    <property type="match status" value="1"/>
</dbReference>
<dbReference type="OrthoDB" id="4084810at2"/>
<keyword evidence="3" id="KW-0804">Transcription</keyword>
<dbReference type="AlphaFoldDB" id="L7L5E9"/>
<dbReference type="InterPro" id="IPR008920">
    <property type="entry name" value="TF_FadR/GntR_C"/>
</dbReference>
<evidence type="ECO:0000313" key="6">
    <source>
        <dbReference type="Proteomes" id="UP000053405"/>
    </source>
</evidence>
<gene>
    <name evidence="5" type="ORF">GOHSU_04_00330</name>
</gene>
<proteinExistence type="predicted"/>
<dbReference type="Pfam" id="PF00392">
    <property type="entry name" value="GntR"/>
    <property type="match status" value="1"/>
</dbReference>
<evidence type="ECO:0000256" key="2">
    <source>
        <dbReference type="ARBA" id="ARBA00023125"/>
    </source>
</evidence>
<dbReference type="STRING" id="1121927.GOHSU_04_00330"/>
<dbReference type="PANTHER" id="PTHR43537">
    <property type="entry name" value="TRANSCRIPTIONAL REGULATOR, GNTR FAMILY"/>
    <property type="match status" value="1"/>
</dbReference>
<evidence type="ECO:0000256" key="1">
    <source>
        <dbReference type="ARBA" id="ARBA00023015"/>
    </source>
</evidence>
<evidence type="ECO:0000313" key="5">
    <source>
        <dbReference type="EMBL" id="GAC56164.1"/>
    </source>
</evidence>
<sequence>MSAPDTAGTPPSSAADRAHAHLRAALLAGDLAPGTMLSESALAAELGVSRTPVRTALSRLQDDGLVVIYPKRGALVRELGPDEIRECAQLRHALETAGVQFAAPAARARLRARLTPNLRAQQQALTDGDPAAFARTAIDFHRSFAELAGNALMLDYYDRLRDRQLLAIVASRPTLSGDPQQVLDEHRRLLDAAEDGDWVEFARQLRNHQEERARLP</sequence>
<protein>
    <submittedName>
        <fullName evidence="5">Putative GntR family transcriptional regulator</fullName>
    </submittedName>
</protein>
<dbReference type="SUPFAM" id="SSF46785">
    <property type="entry name" value="Winged helix' DNA-binding domain"/>
    <property type="match status" value="1"/>
</dbReference>
<organism evidence="5 6">
    <name type="scientific">Gordonia hirsuta DSM 44140 = NBRC 16056</name>
    <dbReference type="NCBI Taxonomy" id="1121927"/>
    <lineage>
        <taxon>Bacteria</taxon>
        <taxon>Bacillati</taxon>
        <taxon>Actinomycetota</taxon>
        <taxon>Actinomycetes</taxon>
        <taxon>Mycobacteriales</taxon>
        <taxon>Gordoniaceae</taxon>
        <taxon>Gordonia</taxon>
    </lineage>
</organism>
<keyword evidence="2" id="KW-0238">DNA-binding</keyword>
<evidence type="ECO:0000256" key="3">
    <source>
        <dbReference type="ARBA" id="ARBA00023163"/>
    </source>
</evidence>
<dbReference type="RefSeq" id="WP_005935852.1">
    <property type="nucleotide sequence ID" value="NZ_ATVK01000041.1"/>
</dbReference>
<dbReference type="PROSITE" id="PS50949">
    <property type="entry name" value="HTH_GNTR"/>
    <property type="match status" value="1"/>
</dbReference>
<dbReference type="eggNOG" id="COG1802">
    <property type="taxonomic scope" value="Bacteria"/>
</dbReference>
<dbReference type="PRINTS" id="PR00035">
    <property type="entry name" value="HTHGNTR"/>
</dbReference>
<dbReference type="CDD" id="cd07377">
    <property type="entry name" value="WHTH_GntR"/>
    <property type="match status" value="1"/>
</dbReference>
<keyword evidence="6" id="KW-1185">Reference proteome</keyword>
<accession>L7L5E9</accession>
<dbReference type="GO" id="GO:0003700">
    <property type="term" value="F:DNA-binding transcription factor activity"/>
    <property type="evidence" value="ECO:0007669"/>
    <property type="project" value="InterPro"/>
</dbReference>
<feature type="domain" description="HTH gntR-type" evidence="4">
    <location>
        <begin position="12"/>
        <end position="79"/>
    </location>
</feature>
<name>L7L5E9_9ACTN</name>
<dbReference type="Pfam" id="PF07729">
    <property type="entry name" value="FCD"/>
    <property type="match status" value="1"/>
</dbReference>
<dbReference type="InterPro" id="IPR036388">
    <property type="entry name" value="WH-like_DNA-bd_sf"/>
</dbReference>
<dbReference type="PANTHER" id="PTHR43537:SF24">
    <property type="entry name" value="GLUCONATE OPERON TRANSCRIPTIONAL REPRESSOR"/>
    <property type="match status" value="1"/>
</dbReference>
<dbReference type="Gene3D" id="1.10.10.10">
    <property type="entry name" value="Winged helix-like DNA-binding domain superfamily/Winged helix DNA-binding domain"/>
    <property type="match status" value="1"/>
</dbReference>
<evidence type="ECO:0000259" key="4">
    <source>
        <dbReference type="PROSITE" id="PS50949"/>
    </source>
</evidence>
<dbReference type="Gene3D" id="1.20.120.530">
    <property type="entry name" value="GntR ligand-binding domain-like"/>
    <property type="match status" value="1"/>
</dbReference>